<organism evidence="3 4">
    <name type="scientific">Dialister micraerophilus UPII 345-E</name>
    <dbReference type="NCBI Taxonomy" id="910314"/>
    <lineage>
        <taxon>Bacteria</taxon>
        <taxon>Bacillati</taxon>
        <taxon>Bacillota</taxon>
        <taxon>Negativicutes</taxon>
        <taxon>Veillonellales</taxon>
        <taxon>Veillonellaceae</taxon>
        <taxon>Dialister</taxon>
    </lineage>
</organism>
<keyword evidence="1" id="KW-0732">Signal</keyword>
<feature type="signal peptide" evidence="1">
    <location>
        <begin position="1"/>
        <end position="19"/>
    </location>
</feature>
<dbReference type="RefSeq" id="WP_007555267.1">
    <property type="nucleotide sequence ID" value="NZ_AENT01000030.1"/>
</dbReference>
<comment type="caution">
    <text evidence="3">The sequence shown here is derived from an EMBL/GenBank/DDBJ whole genome shotgun (WGS) entry which is preliminary data.</text>
</comment>
<dbReference type="SMART" id="SM00909">
    <property type="entry name" value="Germane"/>
    <property type="match status" value="1"/>
</dbReference>
<evidence type="ECO:0000259" key="2">
    <source>
        <dbReference type="SMART" id="SM00909"/>
    </source>
</evidence>
<feature type="chain" id="PRO_5038977772" description="GerMN domain-containing protein" evidence="1">
    <location>
        <begin position="20"/>
        <end position="178"/>
    </location>
</feature>
<dbReference type="Proteomes" id="UP000004594">
    <property type="component" value="Unassembled WGS sequence"/>
</dbReference>
<dbReference type="Pfam" id="PF10646">
    <property type="entry name" value="Germane"/>
    <property type="match status" value="1"/>
</dbReference>
<name>E4LAK7_9FIRM</name>
<dbReference type="InterPro" id="IPR019606">
    <property type="entry name" value="GerMN"/>
</dbReference>
<feature type="domain" description="GerMN" evidence="2">
    <location>
        <begin position="73"/>
        <end position="159"/>
    </location>
</feature>
<accession>E4LAK7</accession>
<evidence type="ECO:0000313" key="3">
    <source>
        <dbReference type="EMBL" id="EFR42215.1"/>
    </source>
</evidence>
<evidence type="ECO:0000256" key="1">
    <source>
        <dbReference type="SAM" id="SignalP"/>
    </source>
</evidence>
<dbReference type="OrthoDB" id="1629199at2"/>
<protein>
    <recommendedName>
        <fullName evidence="2">GerMN domain-containing protein</fullName>
    </recommendedName>
</protein>
<gene>
    <name evidence="3" type="ORF">HMPREF9220_0272</name>
</gene>
<proteinExistence type="predicted"/>
<dbReference type="EMBL" id="AENT01000030">
    <property type="protein sequence ID" value="EFR42215.1"/>
    <property type="molecule type" value="Genomic_DNA"/>
</dbReference>
<dbReference type="AlphaFoldDB" id="E4LAK7"/>
<dbReference type="eggNOG" id="COG5401">
    <property type="taxonomic scope" value="Bacteria"/>
</dbReference>
<evidence type="ECO:0000313" key="4">
    <source>
        <dbReference type="Proteomes" id="UP000004594"/>
    </source>
</evidence>
<sequence length="178" mass="19608">MKKIWIAPAISLLMLTLCGCGTDILQKPENVPPKAQEEIPAQKNAKLTYYKVSSDASHIVPVTKSVIASDATPKTAVEEMIRFDRNSKYPFLPEGLSVKSVYVEDGTAIVNFSKELKNIQKGSTSENLLIAITVNTLTEFANIKKVKFFVEGSPINSLTGHNDMSQEFVRDTSLISDK</sequence>
<reference evidence="3 4" key="1">
    <citation type="submission" date="2010-11" db="EMBL/GenBank/DDBJ databases">
        <authorList>
            <person name="Durkin A.S."/>
            <person name="Madupu R."/>
            <person name="Torralba M."/>
            <person name="Gillis M."/>
            <person name="Methe B."/>
            <person name="Sutton G."/>
            <person name="Nelson K.E."/>
        </authorList>
    </citation>
    <scope>NUCLEOTIDE SEQUENCE [LARGE SCALE GENOMIC DNA]</scope>
    <source>
        <strain evidence="3 4">UPII 345-E</strain>
    </source>
</reference>
<dbReference type="PROSITE" id="PS51257">
    <property type="entry name" value="PROKAR_LIPOPROTEIN"/>
    <property type="match status" value="1"/>
</dbReference>